<gene>
    <name evidence="9" type="ORF">V9T40_012725</name>
</gene>
<dbReference type="EMBL" id="JBBCAQ010000036">
    <property type="protein sequence ID" value="KAK7576439.1"/>
    <property type="molecule type" value="Genomic_DNA"/>
</dbReference>
<dbReference type="InterPro" id="IPR027417">
    <property type="entry name" value="P-loop_NTPase"/>
</dbReference>
<evidence type="ECO:0000256" key="6">
    <source>
        <dbReference type="SAM" id="MobiDB-lite"/>
    </source>
</evidence>
<keyword evidence="4" id="KW-0863">Zinc-finger</keyword>
<dbReference type="PANTHER" id="PTHR45916:SF1">
    <property type="entry name" value="STRUCTURAL MAINTENANCE OF CHROMOSOMES PROTEIN 5"/>
    <property type="match status" value="1"/>
</dbReference>
<feature type="domain" description="C2H2-type" evidence="7">
    <location>
        <begin position="2044"/>
        <end position="2071"/>
    </location>
</feature>
<dbReference type="SMART" id="SM00355">
    <property type="entry name" value="ZnF_C2H2"/>
    <property type="match status" value="10"/>
</dbReference>
<evidence type="ECO:0000313" key="9">
    <source>
        <dbReference type="EMBL" id="KAK7576439.1"/>
    </source>
</evidence>
<dbReference type="InterPro" id="IPR036236">
    <property type="entry name" value="Znf_C2H2_sf"/>
</dbReference>
<sequence>MNTSGQIVRIKCSNVLTYKSIEIFPCPQLNLIIGANGSGKSTIISAIILGLGGNPAVVGRAGELSKYVKVGNKKARIEIELFNEEGDNDIIVREFNIESHSRFHLNGKVVAQEKIQKLMEKKYHIQITNLCQILPQEKLELFAKMNDQQRLENTLQTVGSADLSRFLTELKTSKDKESIVRKKIESLKHDLIEASNKRDGMEAEAKMIKEKQFLIECLRLLKQRRAWQFYFHLRQTVNVIDGVLAEKQTVFKNMTIVLKRIEGDIQASEDKVKVVKAEVKEMNDTLLKKIKDVKIKQNTINTKTEEINDIKNAFEAKVSKYRSQEADIRTLKEKIRKLQDDINSSSQLGGDIDHLENRLQVETQKVRSMAHSADMMEYNVTRKQNELNAVNYRLNKQKDSFEIKRKLLERHYADSVTGLDWLEKNRHLFRGEVFGPMLLYVNVNDSNNAKYIENCVSNRDLIAFICEYREDTNTLLRECKEKLNLRINVVSAVQNVTSSHLEPPTPIEQIKQFGFHSYVSHFLQGPEIITNYLILTSRLNEVPVGNEYTFSVASKIPPNIRVYFTDRYRVSSSVASLTGQRIETSSEIDNARFLQSNANTHDVDELLVAKEEIERELVDLKAEFNALKERVLSGDSCIQELGRKLKMMKDRQINQSRAHETLRVKKRELHHIENNVLNIDVERNKCQLEVKLRLAVVCNLYLELSKLVQNLFETYVQYQRCKLNEKQVMKIHSHNLSIIADVVRTLKQEASSLKKLESKKRRLVHFSKRMHQWALKYTNNVDPRTPQFKKRKLFFKLKDDVVILFRLINKFQAKINCLGSSNNGLDIFKQYKRLTKEVEFLRKKIEKKEHNLSTYKDHLNEIKLKWLTEVEELISRINANFQTFFMNMNCAGEISLYKGIDEDDFNGYGIHIKVKFREESDLKILNSMVQSGGERAVSVAIYLLSLQELTTVPFRCIDEINQGMDADNERRIFNLITQATEEKCQTQYFLLTPKLLPKLHFTPNCKVFCPYNGGIAGSHHQHPHHQTDMHPSMNHDYNIADSDLMAPESSLAPNFSSLPLKHDSIMSRTLNSTDYLSKEEFIHQMPDDVPLNLQATGSRYRSSRIPSSHKLSLDDANISSFDLKNLPHDIQDLSFSEELPPFTRSMNNLASVNHYYYKPMDSSVDVYHSDFSDEFSNDNFCPSLPSTSAIFPQNDAPPYILPEPQSDEVLLNSIELNDNEKLLLSNEDLALLTQGKQGCCLELILNNGEVIYTVVDAEGNYNPSSPRLPQDSREILSSVRPFETDLSGGLVDHVSGPTFESSIANSSGFGHRTSPITTFHNDGSHYPSVISSSLGKSITSTSANDENFNLCVDFPAEDNDNYHAVIDTYQPVVSEKSSIYGEPLIQTVQTSHKETKQLTSQPITRTSRVPSKMDYFPSAVNSIVVPETGKKYPKKYSFYSNISSYMNQDSFDKGVSEKITKSDKGINVCQDTSLNSIASSSRIDPVPQACTNVNVSNTGMEILNQTNLNETLQFQNVNRTELNTQPVKKINHITETIVLEDDTDEIERPSDMSYSQIIPADLPSSSKRVSFQNGNISNKFLNSFSDIAVTSICDRPVQTRARATLPDTYLSVNRIKLPSNNTKIVYGVFARKTIPMRTQFGPVEGVLVKDEVDEETTRDHCLTFQLTVEMETGKFYKLDVSNEGTILPSTLAAACTSSPSFRLSTCTWDREIVKRKLAGEEDTVEGKKFRRRSCVGQCVPLNVIYDFDFHSKLCGMSRIISSVEISAFSVNIQDTCNWMKFVRPATNSKEQNLVVSQQGTSLYFTTIEVIQPMQELLVWYSEDYAQARNYKLLSTNSCSGISYDITSTEHRESTEPVILSAVVENKKTSSTCESSLSIEPTNSANKIEEESAQPNSSCLVSTSHGEGKQSTKKSKTATVSSTAGRKNEKSNKKSLWLCTHCDLSFSNASVMNLHVLIHNDNAEENISTDSCIDRDHEQLALSNEDLHECPQCYSKFDDRKGLITHVAKHGLKVHRWTDNATNSSNDRVENADNGQTENFNLKNYKCSSCNKSFKTALALEIHSRFHSETPILECPMCEMTFKKLMDMREHVRTHAVNGIFTCPHCPKTLDQYKYMRKHIRACHGKAIFCCKLCKKTCKSQYKLRSHMLRHSDEREFLCSICGKLFKRMDKLSEHMKHTHSEEREKHKMEMVIKQEVKLKESLNKKIPNNKVLRLITENVENYFYKCYICNIGFKRRGMLVNHLNLFHPTVRLDTIPELNVPIQKAYCDFYCLYCDKVYKSNSKRKEHILKSHPGAKLPGTSERGSVLNDPFAKQVGNKSSNPFKCEFCHRQYASRAKLLGHHRKNHVDLLPADLKAPRNWNNKRKRKKETKLIQPSDGPPDNESNVHPASENLPLPSMEFVTGGGAALPDTVTTTTSILPPSIPPIQSITTTIKADTVDVNQEVINLSHLLGDDGRNAITQEQYVKLIQSSNNLSLSHPADENSTALLQQILTTYTFPTS</sequence>
<dbReference type="Gene3D" id="1.10.287.1490">
    <property type="match status" value="1"/>
</dbReference>
<evidence type="ECO:0000259" key="8">
    <source>
        <dbReference type="PROSITE" id="PS50280"/>
    </source>
</evidence>
<dbReference type="Proteomes" id="UP001367676">
    <property type="component" value="Unassembled WGS sequence"/>
</dbReference>
<evidence type="ECO:0000313" key="10">
    <source>
        <dbReference type="Proteomes" id="UP001367676"/>
    </source>
</evidence>
<evidence type="ECO:0000256" key="5">
    <source>
        <dbReference type="SAM" id="Coils"/>
    </source>
</evidence>
<dbReference type="Gene3D" id="2.170.270.10">
    <property type="entry name" value="SET domain"/>
    <property type="match status" value="2"/>
</dbReference>
<feature type="domain" description="C2H2-type" evidence="7">
    <location>
        <begin position="2224"/>
        <end position="2252"/>
    </location>
</feature>
<dbReference type="GO" id="GO:0003697">
    <property type="term" value="F:single-stranded DNA binding"/>
    <property type="evidence" value="ECO:0007669"/>
    <property type="project" value="TreeGrafter"/>
</dbReference>
<feature type="coiled-coil region" evidence="5">
    <location>
        <begin position="184"/>
        <end position="211"/>
    </location>
</feature>
<feature type="region of interest" description="Disordered" evidence="6">
    <location>
        <begin position="1873"/>
        <end position="1926"/>
    </location>
</feature>
<dbReference type="PROSITE" id="PS00028">
    <property type="entry name" value="ZINC_FINGER_C2H2_1"/>
    <property type="match status" value="10"/>
</dbReference>
<dbReference type="SUPFAM" id="SSF57667">
    <property type="entry name" value="beta-beta-alpha zinc fingers"/>
    <property type="match status" value="3"/>
</dbReference>
<feature type="region of interest" description="Disordered" evidence="6">
    <location>
        <begin position="2358"/>
        <end position="2397"/>
    </location>
</feature>
<dbReference type="InterPro" id="IPR001214">
    <property type="entry name" value="SET_dom"/>
</dbReference>
<dbReference type="InterPro" id="IPR046341">
    <property type="entry name" value="SET_dom_sf"/>
</dbReference>
<dbReference type="GO" id="GO:0008270">
    <property type="term" value="F:zinc ion binding"/>
    <property type="evidence" value="ECO:0007669"/>
    <property type="project" value="UniProtKB-KW"/>
</dbReference>
<feature type="domain" description="C2H2-type" evidence="7">
    <location>
        <begin position="1936"/>
        <end position="1963"/>
    </location>
</feature>
<dbReference type="Pfam" id="PF21549">
    <property type="entry name" value="PRDM2_PR"/>
    <property type="match status" value="1"/>
</dbReference>
<feature type="domain" description="C2H2-type" evidence="7">
    <location>
        <begin position="2269"/>
        <end position="2297"/>
    </location>
</feature>
<feature type="domain" description="C2H2-type" evidence="7">
    <location>
        <begin position="2156"/>
        <end position="2184"/>
    </location>
</feature>
<comment type="similarity">
    <text evidence="1">Belongs to the SMC family. SMC5 subfamily.</text>
</comment>
<organism evidence="9 10">
    <name type="scientific">Parthenolecanium corni</name>
    <dbReference type="NCBI Taxonomy" id="536013"/>
    <lineage>
        <taxon>Eukaryota</taxon>
        <taxon>Metazoa</taxon>
        <taxon>Ecdysozoa</taxon>
        <taxon>Arthropoda</taxon>
        <taxon>Hexapoda</taxon>
        <taxon>Insecta</taxon>
        <taxon>Pterygota</taxon>
        <taxon>Neoptera</taxon>
        <taxon>Paraneoptera</taxon>
        <taxon>Hemiptera</taxon>
        <taxon>Sternorrhyncha</taxon>
        <taxon>Coccoidea</taxon>
        <taxon>Coccidae</taxon>
        <taxon>Parthenolecanium</taxon>
    </lineage>
</organism>
<feature type="domain" description="C2H2-type" evidence="7">
    <location>
        <begin position="2100"/>
        <end position="2123"/>
    </location>
</feature>
<dbReference type="GO" id="GO:0008170">
    <property type="term" value="F:N-methyltransferase activity"/>
    <property type="evidence" value="ECO:0007669"/>
    <property type="project" value="UniProtKB-ARBA"/>
</dbReference>
<evidence type="ECO:0000256" key="3">
    <source>
        <dbReference type="ARBA" id="ARBA00023054"/>
    </source>
</evidence>
<name>A0AAN9XZP6_9HEMI</name>
<dbReference type="Gene3D" id="3.40.50.300">
    <property type="entry name" value="P-loop containing nucleotide triphosphate hydrolases"/>
    <property type="match status" value="2"/>
</dbReference>
<feature type="domain" description="SET" evidence="8">
    <location>
        <begin position="1608"/>
        <end position="1821"/>
    </location>
</feature>
<keyword evidence="4" id="KW-0862">Zinc</keyword>
<dbReference type="Pfam" id="PF02463">
    <property type="entry name" value="SMC_N"/>
    <property type="match status" value="1"/>
</dbReference>
<dbReference type="GO" id="GO:0005634">
    <property type="term" value="C:nucleus"/>
    <property type="evidence" value="ECO:0007669"/>
    <property type="project" value="TreeGrafter"/>
</dbReference>
<dbReference type="GO" id="GO:0000724">
    <property type="term" value="P:double-strand break repair via homologous recombination"/>
    <property type="evidence" value="ECO:0007669"/>
    <property type="project" value="TreeGrafter"/>
</dbReference>
<dbReference type="PROSITE" id="PS50157">
    <property type="entry name" value="ZINC_FINGER_C2H2_2"/>
    <property type="match status" value="9"/>
</dbReference>
<feature type="coiled-coil region" evidence="5">
    <location>
        <begin position="258"/>
        <end position="285"/>
    </location>
</feature>
<comment type="caution">
    <text evidence="9">The sequence shown here is derived from an EMBL/GenBank/DDBJ whole genome shotgun (WGS) entry which is preliminary data.</text>
</comment>
<proteinExistence type="inferred from homology"/>
<feature type="domain" description="C2H2-type" evidence="7">
    <location>
        <begin position="2072"/>
        <end position="2095"/>
    </location>
</feature>
<dbReference type="Gene3D" id="3.30.160.60">
    <property type="entry name" value="Classic Zinc Finger"/>
    <property type="match status" value="5"/>
</dbReference>
<evidence type="ECO:0000256" key="1">
    <source>
        <dbReference type="ARBA" id="ARBA00010171"/>
    </source>
</evidence>
<keyword evidence="10" id="KW-1185">Reference proteome</keyword>
<reference evidence="9 10" key="1">
    <citation type="submission" date="2024-03" db="EMBL/GenBank/DDBJ databases">
        <title>Adaptation during the transition from Ophiocordyceps entomopathogen to insect associate is accompanied by gene loss and intensified selection.</title>
        <authorList>
            <person name="Ward C.M."/>
            <person name="Onetto C.A."/>
            <person name="Borneman A.R."/>
        </authorList>
    </citation>
    <scope>NUCLEOTIDE SEQUENCE [LARGE SCALE GENOMIC DNA]</scope>
    <source>
        <strain evidence="9">AWRI1</strain>
        <tissue evidence="9">Single Adult Female</tissue>
    </source>
</reference>
<keyword evidence="4" id="KW-0479">Metal-binding</keyword>
<feature type="domain" description="C2H2-type" evidence="7">
    <location>
        <begin position="2323"/>
        <end position="2351"/>
    </location>
</feature>
<feature type="compositionally biased region" description="Polar residues" evidence="6">
    <location>
        <begin position="1873"/>
        <end position="1885"/>
    </location>
</feature>
<feature type="coiled-coil region" evidence="5">
    <location>
        <begin position="321"/>
        <end position="348"/>
    </location>
</feature>
<protein>
    <recommendedName>
        <fullName evidence="2">Structural maintenance of chromosomes protein 5</fullName>
    </recommendedName>
</protein>
<dbReference type="GO" id="GO:0030915">
    <property type="term" value="C:Smc5-Smc6 complex"/>
    <property type="evidence" value="ECO:0007669"/>
    <property type="project" value="TreeGrafter"/>
</dbReference>
<accession>A0AAN9XZP6</accession>
<evidence type="ECO:0000259" key="7">
    <source>
        <dbReference type="PROSITE" id="PS50157"/>
    </source>
</evidence>
<evidence type="ECO:0000256" key="2">
    <source>
        <dbReference type="ARBA" id="ARBA00018687"/>
    </source>
</evidence>
<feature type="coiled-coil region" evidence="5">
    <location>
        <begin position="603"/>
        <end position="630"/>
    </location>
</feature>
<dbReference type="SUPFAM" id="SSF52540">
    <property type="entry name" value="P-loop containing nucleoside triphosphate hydrolases"/>
    <property type="match status" value="1"/>
</dbReference>
<evidence type="ECO:0000256" key="4">
    <source>
        <dbReference type="PROSITE-ProRule" id="PRU00042"/>
    </source>
</evidence>
<feature type="coiled-coil region" evidence="5">
    <location>
        <begin position="831"/>
        <end position="865"/>
    </location>
</feature>
<dbReference type="PANTHER" id="PTHR45916">
    <property type="entry name" value="STRUCTURAL MAINTENANCE OF CHROMOSOMES PROTEIN 5"/>
    <property type="match status" value="1"/>
</dbReference>
<dbReference type="GO" id="GO:0008757">
    <property type="term" value="F:S-adenosylmethionine-dependent methyltransferase activity"/>
    <property type="evidence" value="ECO:0007669"/>
    <property type="project" value="UniProtKB-ARBA"/>
</dbReference>
<dbReference type="InterPro" id="IPR003395">
    <property type="entry name" value="RecF/RecN/SMC_N"/>
</dbReference>
<feature type="domain" description="C2H2-type" evidence="7">
    <location>
        <begin position="2128"/>
        <end position="2155"/>
    </location>
</feature>
<dbReference type="PROSITE" id="PS50280">
    <property type="entry name" value="SET"/>
    <property type="match status" value="1"/>
</dbReference>
<feature type="compositionally biased region" description="Polar residues" evidence="6">
    <location>
        <begin position="1892"/>
        <end position="1904"/>
    </location>
</feature>
<dbReference type="InterPro" id="IPR013087">
    <property type="entry name" value="Znf_C2H2_type"/>
</dbReference>
<dbReference type="GO" id="GO:0008276">
    <property type="term" value="F:protein methyltransferase activity"/>
    <property type="evidence" value="ECO:0007669"/>
    <property type="project" value="UniProtKB-ARBA"/>
</dbReference>
<keyword evidence="3 5" id="KW-0175">Coiled coil</keyword>